<keyword evidence="2 5" id="KW-0808">Transferase</keyword>
<comment type="subcellular location">
    <subcellularLocation>
        <location evidence="5">Cytoplasm</location>
    </subcellularLocation>
</comment>
<feature type="binding site" evidence="5">
    <location>
        <position position="78"/>
    </location>
    <ligand>
        <name>S-adenosyl-L-methionine</name>
        <dbReference type="ChEBI" id="CHEBI:59789"/>
    </ligand>
</feature>
<feature type="binding site" evidence="5">
    <location>
        <begin position="129"/>
        <end position="134"/>
    </location>
    <ligand>
        <name>S-adenosyl-L-methionine</name>
        <dbReference type="ChEBI" id="CHEBI:59789"/>
    </ligand>
</feature>
<evidence type="ECO:0000313" key="7">
    <source>
        <dbReference type="Proteomes" id="UP000603912"/>
    </source>
</evidence>
<dbReference type="SUPFAM" id="SSF75217">
    <property type="entry name" value="alpha/beta knot"/>
    <property type="match status" value="1"/>
</dbReference>
<dbReference type="HAMAP" id="MF_00658">
    <property type="entry name" value="23SrRNA_methyltr_H"/>
    <property type="match status" value="1"/>
</dbReference>
<keyword evidence="3 5" id="KW-0949">S-adenosyl-L-methionine</keyword>
<evidence type="ECO:0000256" key="3">
    <source>
        <dbReference type="ARBA" id="ARBA00022691"/>
    </source>
</evidence>
<dbReference type="GO" id="GO:0005737">
    <property type="term" value="C:cytoplasm"/>
    <property type="evidence" value="ECO:0007669"/>
    <property type="project" value="UniProtKB-SubCell"/>
</dbReference>
<name>A0A917IAT5_9HYPH</name>
<keyword evidence="5" id="KW-0698">rRNA processing</keyword>
<dbReference type="PANTHER" id="PTHR33603">
    <property type="entry name" value="METHYLTRANSFERASE"/>
    <property type="match status" value="1"/>
</dbReference>
<evidence type="ECO:0000256" key="2">
    <source>
        <dbReference type="ARBA" id="ARBA00022679"/>
    </source>
</evidence>
<dbReference type="InterPro" id="IPR029028">
    <property type="entry name" value="Alpha/beta_knot_MTases"/>
</dbReference>
<comment type="subunit">
    <text evidence="5">Homodimer.</text>
</comment>
<reference evidence="6" key="2">
    <citation type="submission" date="2020-09" db="EMBL/GenBank/DDBJ databases">
        <authorList>
            <person name="Sun Q."/>
            <person name="Zhou Y."/>
        </authorList>
    </citation>
    <scope>NUCLEOTIDE SEQUENCE</scope>
    <source>
        <strain evidence="6">CGMCC 1.12214</strain>
    </source>
</reference>
<dbReference type="InterPro" id="IPR003742">
    <property type="entry name" value="RlmH-like"/>
</dbReference>
<dbReference type="Pfam" id="PF02590">
    <property type="entry name" value="SPOUT_MTase"/>
    <property type="match status" value="1"/>
</dbReference>
<comment type="function">
    <text evidence="5">Specifically methylates the pseudouridine at position 1915 (m3Psi1915) in 23S rRNA.</text>
</comment>
<organism evidence="6 7">
    <name type="scientific">Alsobacter metallidurans</name>
    <dbReference type="NCBI Taxonomy" id="340221"/>
    <lineage>
        <taxon>Bacteria</taxon>
        <taxon>Pseudomonadati</taxon>
        <taxon>Pseudomonadota</taxon>
        <taxon>Alphaproteobacteria</taxon>
        <taxon>Hyphomicrobiales</taxon>
        <taxon>Alsobacteraceae</taxon>
        <taxon>Alsobacter</taxon>
    </lineage>
</organism>
<sequence>MRIAVIAVGRLKDGPERELVARYDERARASGRTLGFTGFEAFELAESRASRPADRKAEEAAAIRSRLAGLGDPAVIALDERGANPTSEAFAQSLASRRDAGLRSLALLIGGADGLDPALAAQAQERVSFGRMTLPHQLVRVLAAEQLYRAMTILSGHPYHRA</sequence>
<dbReference type="AlphaFoldDB" id="A0A917IAT5"/>
<proteinExistence type="inferred from homology"/>
<keyword evidence="7" id="KW-1185">Reference proteome</keyword>
<dbReference type="EMBL" id="BMES01000003">
    <property type="protein sequence ID" value="GGH31592.1"/>
    <property type="molecule type" value="Genomic_DNA"/>
</dbReference>
<comment type="similarity">
    <text evidence="4 5">Belongs to the RNA methyltransferase RlmH family.</text>
</comment>
<protein>
    <recommendedName>
        <fullName evidence="5">Ribosomal RNA large subunit methyltransferase H</fullName>
        <ecNumber evidence="5">2.1.1.177</ecNumber>
    </recommendedName>
    <alternativeName>
        <fullName evidence="5">23S rRNA (pseudouridine1915-N3)-methyltransferase</fullName>
    </alternativeName>
    <alternativeName>
        <fullName evidence="5">23S rRNA m3Psi1915 methyltransferase</fullName>
    </alternativeName>
    <alternativeName>
        <fullName evidence="5">rRNA (pseudouridine-N3-)-methyltransferase RlmH</fullName>
    </alternativeName>
</protein>
<dbReference type="EC" id="2.1.1.177" evidence="5"/>
<dbReference type="Proteomes" id="UP000603912">
    <property type="component" value="Unassembled WGS sequence"/>
</dbReference>
<dbReference type="NCBIfam" id="NF000989">
    <property type="entry name" value="PRK00103.2-3"/>
    <property type="match status" value="1"/>
</dbReference>
<feature type="binding site" evidence="5">
    <location>
        <position position="110"/>
    </location>
    <ligand>
        <name>S-adenosyl-L-methionine</name>
        <dbReference type="ChEBI" id="CHEBI:59789"/>
    </ligand>
</feature>
<evidence type="ECO:0000313" key="6">
    <source>
        <dbReference type="EMBL" id="GGH31592.1"/>
    </source>
</evidence>
<dbReference type="InterPro" id="IPR029026">
    <property type="entry name" value="tRNA_m1G_MTases_N"/>
</dbReference>
<dbReference type="PANTHER" id="PTHR33603:SF1">
    <property type="entry name" value="RIBOSOMAL RNA LARGE SUBUNIT METHYLTRANSFERASE H"/>
    <property type="match status" value="1"/>
</dbReference>
<dbReference type="GO" id="GO:0070038">
    <property type="term" value="F:rRNA (pseudouridine-N3-)-methyltransferase activity"/>
    <property type="evidence" value="ECO:0007669"/>
    <property type="project" value="UniProtKB-UniRule"/>
</dbReference>
<reference evidence="6" key="1">
    <citation type="journal article" date="2014" name="Int. J. Syst. Evol. Microbiol.">
        <title>Complete genome sequence of Corynebacterium casei LMG S-19264T (=DSM 44701T), isolated from a smear-ripened cheese.</title>
        <authorList>
            <consortium name="US DOE Joint Genome Institute (JGI-PGF)"/>
            <person name="Walter F."/>
            <person name="Albersmeier A."/>
            <person name="Kalinowski J."/>
            <person name="Ruckert C."/>
        </authorList>
    </citation>
    <scope>NUCLEOTIDE SEQUENCE</scope>
    <source>
        <strain evidence="6">CGMCC 1.12214</strain>
    </source>
</reference>
<keyword evidence="1 5" id="KW-0489">Methyltransferase</keyword>
<dbReference type="CDD" id="cd18081">
    <property type="entry name" value="RlmH-like"/>
    <property type="match status" value="1"/>
</dbReference>
<keyword evidence="5" id="KW-0963">Cytoplasm</keyword>
<dbReference type="Gene3D" id="3.40.1280.10">
    <property type="match status" value="1"/>
</dbReference>
<accession>A0A917IAT5</accession>
<comment type="caution">
    <text evidence="6">The sequence shown here is derived from an EMBL/GenBank/DDBJ whole genome shotgun (WGS) entry which is preliminary data.</text>
</comment>
<evidence type="ECO:0000256" key="5">
    <source>
        <dbReference type="HAMAP-Rule" id="MF_00658"/>
    </source>
</evidence>
<dbReference type="RefSeq" id="WP_188519860.1">
    <property type="nucleotide sequence ID" value="NZ_BMES01000003.1"/>
</dbReference>
<gene>
    <name evidence="5 6" type="primary">rlmH</name>
    <name evidence="6" type="ORF">GCM10007036_42910</name>
</gene>
<dbReference type="PIRSF" id="PIRSF004505">
    <property type="entry name" value="MT_bac"/>
    <property type="match status" value="1"/>
</dbReference>
<comment type="catalytic activity">
    <reaction evidence="5">
        <text>pseudouridine(1915) in 23S rRNA + S-adenosyl-L-methionine = N(3)-methylpseudouridine(1915) in 23S rRNA + S-adenosyl-L-homocysteine + H(+)</text>
        <dbReference type="Rhea" id="RHEA:42752"/>
        <dbReference type="Rhea" id="RHEA-COMP:10221"/>
        <dbReference type="Rhea" id="RHEA-COMP:10222"/>
        <dbReference type="ChEBI" id="CHEBI:15378"/>
        <dbReference type="ChEBI" id="CHEBI:57856"/>
        <dbReference type="ChEBI" id="CHEBI:59789"/>
        <dbReference type="ChEBI" id="CHEBI:65314"/>
        <dbReference type="ChEBI" id="CHEBI:74486"/>
        <dbReference type="EC" id="2.1.1.177"/>
    </reaction>
</comment>
<evidence type="ECO:0000256" key="4">
    <source>
        <dbReference type="ARBA" id="ARBA00038303"/>
    </source>
</evidence>
<evidence type="ECO:0000256" key="1">
    <source>
        <dbReference type="ARBA" id="ARBA00022603"/>
    </source>
</evidence>